<dbReference type="GO" id="GO:0046872">
    <property type="term" value="F:metal ion binding"/>
    <property type="evidence" value="ECO:0007669"/>
    <property type="project" value="UniProtKB-KW"/>
</dbReference>
<dbReference type="GO" id="GO:0005576">
    <property type="term" value="C:extracellular region"/>
    <property type="evidence" value="ECO:0007669"/>
    <property type="project" value="UniProtKB-SubCell"/>
</dbReference>
<keyword evidence="17" id="KW-0325">Glycoprotein</keyword>
<keyword evidence="15" id="KW-0482">Metalloprotease</keyword>
<comment type="subunit">
    <text evidence="19">Homodimer. The monomeric form is inactive while the homodimer is active.</text>
</comment>
<evidence type="ECO:0000256" key="19">
    <source>
        <dbReference type="ARBA" id="ARBA00025833"/>
    </source>
</evidence>
<evidence type="ECO:0000256" key="18">
    <source>
        <dbReference type="ARBA" id="ARBA00023228"/>
    </source>
</evidence>
<dbReference type="PANTHER" id="PTHR12053:SF3">
    <property type="entry name" value="CARBOXYPEPTIDASE Q"/>
    <property type="match status" value="1"/>
</dbReference>
<evidence type="ECO:0000256" key="4">
    <source>
        <dbReference type="ARBA" id="ARBA00004613"/>
    </source>
</evidence>
<evidence type="ECO:0000256" key="14">
    <source>
        <dbReference type="ARBA" id="ARBA00023034"/>
    </source>
</evidence>
<evidence type="ECO:0000256" key="22">
    <source>
        <dbReference type="SAM" id="SignalP"/>
    </source>
</evidence>
<dbReference type="SUPFAM" id="SSF53187">
    <property type="entry name" value="Zn-dependent exopeptidases"/>
    <property type="match status" value="1"/>
</dbReference>
<dbReference type="GO" id="GO:0070573">
    <property type="term" value="F:metallodipeptidase activity"/>
    <property type="evidence" value="ECO:0007669"/>
    <property type="project" value="InterPro"/>
</dbReference>
<proteinExistence type="predicted"/>
<keyword evidence="16" id="KW-0865">Zymogen</keyword>
<dbReference type="GO" id="GO:0005764">
    <property type="term" value="C:lysosome"/>
    <property type="evidence" value="ECO:0007669"/>
    <property type="project" value="UniProtKB-SubCell"/>
</dbReference>
<dbReference type="InterPro" id="IPR007484">
    <property type="entry name" value="Peptidase_M28"/>
</dbReference>
<accession>A0A7W7ZTM9</accession>
<evidence type="ECO:0000256" key="13">
    <source>
        <dbReference type="ARBA" id="ARBA00022833"/>
    </source>
</evidence>
<organism evidence="24 25">
    <name type="scientific">Granulicella mallensis</name>
    <dbReference type="NCBI Taxonomy" id="940614"/>
    <lineage>
        <taxon>Bacteria</taxon>
        <taxon>Pseudomonadati</taxon>
        <taxon>Acidobacteriota</taxon>
        <taxon>Terriglobia</taxon>
        <taxon>Terriglobales</taxon>
        <taxon>Acidobacteriaceae</taxon>
        <taxon>Granulicella</taxon>
    </lineage>
</organism>
<evidence type="ECO:0000256" key="11">
    <source>
        <dbReference type="ARBA" id="ARBA00022801"/>
    </source>
</evidence>
<feature type="chain" id="PRO_5031061833" description="Carboxypeptidase Q" evidence="22">
    <location>
        <begin position="23"/>
        <end position="593"/>
    </location>
</feature>
<keyword evidence="6" id="KW-0964">Secreted</keyword>
<evidence type="ECO:0000256" key="6">
    <source>
        <dbReference type="ARBA" id="ARBA00022525"/>
    </source>
</evidence>
<evidence type="ECO:0000256" key="2">
    <source>
        <dbReference type="ARBA" id="ARBA00004371"/>
    </source>
</evidence>
<evidence type="ECO:0000256" key="5">
    <source>
        <dbReference type="ARBA" id="ARBA00014116"/>
    </source>
</evidence>
<dbReference type="AlphaFoldDB" id="A0A7W7ZTM9"/>
<evidence type="ECO:0000256" key="7">
    <source>
        <dbReference type="ARBA" id="ARBA00022645"/>
    </source>
</evidence>
<dbReference type="Pfam" id="PF04389">
    <property type="entry name" value="Peptidase_M28"/>
    <property type="match status" value="1"/>
</dbReference>
<evidence type="ECO:0000256" key="1">
    <source>
        <dbReference type="ARBA" id="ARBA00004240"/>
    </source>
</evidence>
<evidence type="ECO:0000256" key="17">
    <source>
        <dbReference type="ARBA" id="ARBA00023180"/>
    </source>
</evidence>
<evidence type="ECO:0000256" key="15">
    <source>
        <dbReference type="ARBA" id="ARBA00023049"/>
    </source>
</evidence>
<feature type="domain" description="Peptidase M28" evidence="23">
    <location>
        <begin position="335"/>
        <end position="548"/>
    </location>
</feature>
<keyword evidence="8" id="KW-0645">Protease</keyword>
<feature type="compositionally biased region" description="Basic and acidic residues" evidence="21">
    <location>
        <begin position="574"/>
        <end position="583"/>
    </location>
</feature>
<evidence type="ECO:0000313" key="25">
    <source>
        <dbReference type="Proteomes" id="UP000584867"/>
    </source>
</evidence>
<evidence type="ECO:0000313" key="24">
    <source>
        <dbReference type="EMBL" id="MBB5065955.1"/>
    </source>
</evidence>
<keyword evidence="10 22" id="KW-0732">Signal</keyword>
<evidence type="ECO:0000256" key="3">
    <source>
        <dbReference type="ARBA" id="ARBA00004555"/>
    </source>
</evidence>
<feature type="region of interest" description="Disordered" evidence="21">
    <location>
        <begin position="565"/>
        <end position="593"/>
    </location>
</feature>
<evidence type="ECO:0000256" key="21">
    <source>
        <dbReference type="SAM" id="MobiDB-lite"/>
    </source>
</evidence>
<evidence type="ECO:0000256" key="10">
    <source>
        <dbReference type="ARBA" id="ARBA00022729"/>
    </source>
</evidence>
<keyword evidence="11" id="KW-0378">Hydrolase</keyword>
<gene>
    <name evidence="24" type="ORF">HDF15_004325</name>
</gene>
<comment type="caution">
    <text evidence="24">The sequence shown here is derived from an EMBL/GenBank/DDBJ whole genome shotgun (WGS) entry which is preliminary data.</text>
</comment>
<comment type="subcellular location">
    <subcellularLocation>
        <location evidence="1">Endoplasmic reticulum</location>
    </subcellularLocation>
    <subcellularLocation>
        <location evidence="3">Golgi apparatus</location>
    </subcellularLocation>
    <subcellularLocation>
        <location evidence="2">Lysosome</location>
    </subcellularLocation>
    <subcellularLocation>
        <location evidence="4">Secreted</location>
    </subcellularLocation>
</comment>
<evidence type="ECO:0000256" key="20">
    <source>
        <dbReference type="ARBA" id="ARBA00033328"/>
    </source>
</evidence>
<keyword evidence="13" id="KW-0862">Zinc</keyword>
<keyword evidence="9" id="KW-0479">Metal-binding</keyword>
<dbReference type="Gene3D" id="3.40.630.10">
    <property type="entry name" value="Zn peptidases"/>
    <property type="match status" value="2"/>
</dbReference>
<dbReference type="RefSeq" id="WP_184259087.1">
    <property type="nucleotide sequence ID" value="NZ_JACHIO010000021.1"/>
</dbReference>
<dbReference type="EMBL" id="JACHIO010000021">
    <property type="protein sequence ID" value="MBB5065955.1"/>
    <property type="molecule type" value="Genomic_DNA"/>
</dbReference>
<dbReference type="GO" id="GO:0006508">
    <property type="term" value="P:proteolysis"/>
    <property type="evidence" value="ECO:0007669"/>
    <property type="project" value="UniProtKB-KW"/>
</dbReference>
<name>A0A7W7ZTM9_9BACT</name>
<evidence type="ECO:0000256" key="9">
    <source>
        <dbReference type="ARBA" id="ARBA00022723"/>
    </source>
</evidence>
<dbReference type="PANTHER" id="PTHR12053">
    <property type="entry name" value="PROTEASE FAMILY M28 PLASMA GLUTAMATE CARBOXYPEPTIDASE-RELATED"/>
    <property type="match status" value="1"/>
</dbReference>
<keyword evidence="18" id="KW-0458">Lysosome</keyword>
<keyword evidence="12" id="KW-0256">Endoplasmic reticulum</keyword>
<feature type="signal peptide" evidence="22">
    <location>
        <begin position="1"/>
        <end position="22"/>
    </location>
</feature>
<dbReference type="GO" id="GO:0004180">
    <property type="term" value="F:carboxypeptidase activity"/>
    <property type="evidence" value="ECO:0007669"/>
    <property type="project" value="UniProtKB-KW"/>
</dbReference>
<reference evidence="24 25" key="1">
    <citation type="submission" date="2020-08" db="EMBL/GenBank/DDBJ databases">
        <title>Genomic Encyclopedia of Type Strains, Phase IV (KMG-V): Genome sequencing to study the core and pangenomes of soil and plant-associated prokaryotes.</title>
        <authorList>
            <person name="Whitman W."/>
        </authorList>
    </citation>
    <scope>NUCLEOTIDE SEQUENCE [LARGE SCALE GENOMIC DNA]</scope>
    <source>
        <strain evidence="24 25">X5P3</strain>
    </source>
</reference>
<keyword evidence="14" id="KW-0333">Golgi apparatus</keyword>
<evidence type="ECO:0000256" key="8">
    <source>
        <dbReference type="ARBA" id="ARBA00022670"/>
    </source>
</evidence>
<evidence type="ECO:0000256" key="12">
    <source>
        <dbReference type="ARBA" id="ARBA00022824"/>
    </source>
</evidence>
<sequence>MSRNIATIALLPLLLSFSCLPAQVTKSKKVQASTASQPHGYDYEHPEVQPAVEALDLDMYARIRKEGLDHSHIMEYASGLFDGIGPRLTGSPNMAKANAWTRDQLAAMGCSNAHLESWGDFGLGWRQISTSVDMAAPDTAVFIAQATPWSPATPGTVTADVVAISSPIDEKVFAQWKGKLAGKIVLLGQAPAIHPDPEPMLQHYDEKKLAQIYDYPLDGDMQEQHVYTDDPQFWAQVFKQVNAKEKISRFLADEHAVAILLSSYGGDGGILKDDNNEAMGQRVFMPDHRQPIPSVVLANEAFGRLSRLLEKHVAVQVAVNVNTQFTGDHEQGYDTIAEIPGTDPSLKDEVVMVGGHLDSWIAGTGATDNGAGTIIAMEVMRILTALHVQPRRTIRIGLWSGEEQGYMGSLGYVANHFGTVGLSTSPEQLEVPEFLRQQVGPLKLKPEQALISGYFNLDNGGGKLLGIFAQENAAIVPIFQQWMAPLKDLGVTTISMRRTSGTDHDVFDEVGVPGFQFIQDPRDYETRSVHTNQDVYERLSPSDLKQAAVVEAIFVYNTAMRDQMLPRKPLPHPENFDRERQPLKDVMPGAVKQ</sequence>
<dbReference type="InterPro" id="IPR039866">
    <property type="entry name" value="CPQ"/>
</dbReference>
<dbReference type="PROSITE" id="PS51257">
    <property type="entry name" value="PROKAR_LIPOPROTEIN"/>
    <property type="match status" value="1"/>
</dbReference>
<keyword evidence="7" id="KW-0121">Carboxypeptidase</keyword>
<dbReference type="Proteomes" id="UP000584867">
    <property type="component" value="Unassembled WGS sequence"/>
</dbReference>
<evidence type="ECO:0000259" key="23">
    <source>
        <dbReference type="Pfam" id="PF04389"/>
    </source>
</evidence>
<protein>
    <recommendedName>
        <fullName evidence="5">Carboxypeptidase Q</fullName>
    </recommendedName>
    <alternativeName>
        <fullName evidence="20">Plasma glutamate carboxypeptidase</fullName>
    </alternativeName>
</protein>
<evidence type="ECO:0000256" key="16">
    <source>
        <dbReference type="ARBA" id="ARBA00023145"/>
    </source>
</evidence>